<organism evidence="7 8">
    <name type="scientific">Flavobacterium hydrocarbonoxydans</name>
    <dbReference type="NCBI Taxonomy" id="2683249"/>
    <lineage>
        <taxon>Bacteria</taxon>
        <taxon>Pseudomonadati</taxon>
        <taxon>Bacteroidota</taxon>
        <taxon>Flavobacteriia</taxon>
        <taxon>Flavobacteriales</taxon>
        <taxon>Flavobacteriaceae</taxon>
        <taxon>Flavobacterium</taxon>
    </lineage>
</organism>
<dbReference type="PANTHER" id="PTHR37422:SF13">
    <property type="entry name" value="LIPOPOLYSACCHARIDE BIOSYNTHESIS PROTEIN PA4999-RELATED"/>
    <property type="match status" value="1"/>
</dbReference>
<feature type="transmembrane region" description="Helical" evidence="5">
    <location>
        <begin position="132"/>
        <end position="150"/>
    </location>
</feature>
<gene>
    <name evidence="7" type="ORF">GON26_09155</name>
</gene>
<feature type="transmembrane region" description="Helical" evidence="5">
    <location>
        <begin position="79"/>
        <end position="97"/>
    </location>
</feature>
<evidence type="ECO:0000256" key="2">
    <source>
        <dbReference type="ARBA" id="ARBA00022692"/>
    </source>
</evidence>
<sequence>MDKKTVSYIFVIAIHLGIALAVFVLPFLSKLYAFLIPIVGGFLVYRTKNRNNEVILVSAYLVGAEVFLRMTGGNLNNEYIKLCVIVFMLIGMTYSGFSAKAIVFFLFLLLLIPSVLITTATDDYSTNVKKVLVFNLSGPLCLAICAIYTFQRKITFLELQYILMAIGFPILTTTIYLFLYNPSVRDVVTGTQSNFETSGGFGPNQVSTILGLGMFVFFTQFILYSKTKILMIINGLIVLFVSYRAIVTFSRGGVITGVGMIILLLIVLYFYSSVKIRGKFFVVFLLTGLMGLAIWTYTSMQTSGLIEKRYANQDAAGRTKKDRLGGREAIMDIELKTFFENPVLGIGAGMGKQVRKDNFGVNVASHNEMTRMLSEHGLFGIFDLLILLITPLLLFFNNRQHLYLFSFYVFWLLTINHAAMRIAAPAFVYALALLSIESKSSETKKKVNVALD</sequence>
<feature type="transmembrane region" description="Helical" evidence="5">
    <location>
        <begin position="31"/>
        <end position="47"/>
    </location>
</feature>
<feature type="transmembrane region" description="Helical" evidence="5">
    <location>
        <begin position="102"/>
        <end position="120"/>
    </location>
</feature>
<dbReference type="Pfam" id="PF04932">
    <property type="entry name" value="Wzy_C"/>
    <property type="match status" value="1"/>
</dbReference>
<keyword evidence="4 5" id="KW-0472">Membrane</keyword>
<feature type="transmembrane region" description="Helical" evidence="5">
    <location>
        <begin position="252"/>
        <end position="271"/>
    </location>
</feature>
<keyword evidence="3 5" id="KW-1133">Transmembrane helix</keyword>
<evidence type="ECO:0000259" key="6">
    <source>
        <dbReference type="Pfam" id="PF04932"/>
    </source>
</evidence>
<feature type="transmembrane region" description="Helical" evidence="5">
    <location>
        <begin position="377"/>
        <end position="396"/>
    </location>
</feature>
<name>A0A6I4NK51_9FLAO</name>
<dbReference type="GO" id="GO:0016874">
    <property type="term" value="F:ligase activity"/>
    <property type="evidence" value="ECO:0007669"/>
    <property type="project" value="UniProtKB-KW"/>
</dbReference>
<dbReference type="AlphaFoldDB" id="A0A6I4NK51"/>
<comment type="caution">
    <text evidence="7">The sequence shown here is derived from an EMBL/GenBank/DDBJ whole genome shotgun (WGS) entry which is preliminary data.</text>
</comment>
<feature type="domain" description="O-antigen ligase-related" evidence="6">
    <location>
        <begin position="237"/>
        <end position="382"/>
    </location>
</feature>
<feature type="transmembrane region" description="Helical" evidence="5">
    <location>
        <begin position="7"/>
        <end position="25"/>
    </location>
</feature>
<reference evidence="7 8" key="1">
    <citation type="submission" date="2019-12" db="EMBL/GenBank/DDBJ databases">
        <authorList>
            <person name="Kim Y.S."/>
        </authorList>
    </citation>
    <scope>NUCLEOTIDE SEQUENCE [LARGE SCALE GENOMIC DNA]</scope>
    <source>
        <strain evidence="7 8">GA093</strain>
    </source>
</reference>
<evidence type="ECO:0000256" key="1">
    <source>
        <dbReference type="ARBA" id="ARBA00004141"/>
    </source>
</evidence>
<feature type="transmembrane region" description="Helical" evidence="5">
    <location>
        <begin position="201"/>
        <end position="222"/>
    </location>
</feature>
<keyword evidence="2 5" id="KW-0812">Transmembrane</keyword>
<evidence type="ECO:0000313" key="8">
    <source>
        <dbReference type="Proteomes" id="UP000471501"/>
    </source>
</evidence>
<dbReference type="InterPro" id="IPR051533">
    <property type="entry name" value="WaaL-like"/>
</dbReference>
<feature type="transmembrane region" description="Helical" evidence="5">
    <location>
        <begin position="162"/>
        <end position="181"/>
    </location>
</feature>
<feature type="transmembrane region" description="Helical" evidence="5">
    <location>
        <begin position="408"/>
        <end position="432"/>
    </location>
</feature>
<evidence type="ECO:0000256" key="5">
    <source>
        <dbReference type="SAM" id="Phobius"/>
    </source>
</evidence>
<dbReference type="Proteomes" id="UP000471501">
    <property type="component" value="Unassembled WGS sequence"/>
</dbReference>
<evidence type="ECO:0000313" key="7">
    <source>
        <dbReference type="EMBL" id="MWB94531.1"/>
    </source>
</evidence>
<feature type="transmembrane region" description="Helical" evidence="5">
    <location>
        <begin position="229"/>
        <end position="246"/>
    </location>
</feature>
<feature type="transmembrane region" description="Helical" evidence="5">
    <location>
        <begin position="54"/>
        <end position="73"/>
    </location>
</feature>
<keyword evidence="7" id="KW-0436">Ligase</keyword>
<dbReference type="PANTHER" id="PTHR37422">
    <property type="entry name" value="TEICHURONIC ACID BIOSYNTHESIS PROTEIN TUAE"/>
    <property type="match status" value="1"/>
</dbReference>
<dbReference type="EMBL" id="WSTB01000004">
    <property type="protein sequence ID" value="MWB94531.1"/>
    <property type="molecule type" value="Genomic_DNA"/>
</dbReference>
<proteinExistence type="predicted"/>
<keyword evidence="8" id="KW-1185">Reference proteome</keyword>
<evidence type="ECO:0000256" key="4">
    <source>
        <dbReference type="ARBA" id="ARBA00023136"/>
    </source>
</evidence>
<accession>A0A6I4NK51</accession>
<protein>
    <submittedName>
        <fullName evidence="7">O-antigen ligase domain-containing protein</fullName>
    </submittedName>
</protein>
<comment type="subcellular location">
    <subcellularLocation>
        <location evidence="1">Membrane</location>
        <topology evidence="1">Multi-pass membrane protein</topology>
    </subcellularLocation>
</comment>
<dbReference type="GO" id="GO:0016020">
    <property type="term" value="C:membrane"/>
    <property type="evidence" value="ECO:0007669"/>
    <property type="project" value="UniProtKB-SubCell"/>
</dbReference>
<feature type="transmembrane region" description="Helical" evidence="5">
    <location>
        <begin position="280"/>
        <end position="298"/>
    </location>
</feature>
<dbReference type="InterPro" id="IPR007016">
    <property type="entry name" value="O-antigen_ligase-rel_domated"/>
</dbReference>
<dbReference type="RefSeq" id="WP_160374506.1">
    <property type="nucleotide sequence ID" value="NZ_WSTB01000004.1"/>
</dbReference>
<evidence type="ECO:0000256" key="3">
    <source>
        <dbReference type="ARBA" id="ARBA00022989"/>
    </source>
</evidence>